<dbReference type="EMBL" id="DVFI01000077">
    <property type="protein sequence ID" value="HIQ62914.1"/>
    <property type="molecule type" value="Genomic_DNA"/>
</dbReference>
<dbReference type="InterPro" id="IPR050222">
    <property type="entry name" value="MATE_MdtK"/>
</dbReference>
<keyword evidence="6" id="KW-1133">Transmembrane helix</keyword>
<dbReference type="PANTHER" id="PTHR43298:SF2">
    <property type="entry name" value="FMN_FAD EXPORTER YEEO-RELATED"/>
    <property type="match status" value="1"/>
</dbReference>
<comment type="caution">
    <text evidence="7">The sequence shown here is derived from an EMBL/GenBank/DDBJ whole genome shotgun (WGS) entry which is preliminary data.</text>
</comment>
<dbReference type="GO" id="GO:0042910">
    <property type="term" value="F:xenobiotic transmembrane transporter activity"/>
    <property type="evidence" value="ECO:0007669"/>
    <property type="project" value="InterPro"/>
</dbReference>
<evidence type="ECO:0000313" key="8">
    <source>
        <dbReference type="Proteomes" id="UP000886819"/>
    </source>
</evidence>
<evidence type="ECO:0000313" key="7">
    <source>
        <dbReference type="EMBL" id="HIQ62914.1"/>
    </source>
</evidence>
<keyword evidence="6" id="KW-0472">Membrane</keyword>
<feature type="transmembrane region" description="Helical" evidence="6">
    <location>
        <begin position="37"/>
        <end position="58"/>
    </location>
</feature>
<comment type="function">
    <text evidence="1">Multidrug efflux pump.</text>
</comment>
<dbReference type="GO" id="GO:0005886">
    <property type="term" value="C:plasma membrane"/>
    <property type="evidence" value="ECO:0007669"/>
    <property type="project" value="TreeGrafter"/>
</dbReference>
<comment type="similarity">
    <text evidence="2">Belongs to the multi antimicrobial extrusion (MATE) (TC 2.A.66.1) family.</text>
</comment>
<dbReference type="Proteomes" id="UP000886819">
    <property type="component" value="Unassembled WGS sequence"/>
</dbReference>
<dbReference type="Pfam" id="PF01554">
    <property type="entry name" value="MatE"/>
    <property type="match status" value="1"/>
</dbReference>
<feature type="transmembrane region" description="Helical" evidence="6">
    <location>
        <begin position="78"/>
        <end position="98"/>
    </location>
</feature>
<evidence type="ECO:0000256" key="6">
    <source>
        <dbReference type="SAM" id="Phobius"/>
    </source>
</evidence>
<sequence length="302" mass="31916">MAALLRSVFSVESLLPPSKRKGEIPTTKSAYRQLLQIAIPSVLELVLVSLVGSVDTMMVGSLGAEAIAAVGLVGQPRMLLLCIFFALNIGVTAVVARRKGEGRQDTANEALRTALVLIAGLGVVVTAIALPLARPLMWLAGAKEDTVDLAQTYFTIVSSVLPLNALTLCINAAQRGVGNTRITMYVNIVSNAVNIVFNYLLIGGNLGFPRMGVAGAALATLIGFVAGFLLSVYSVASRKSAGRFLHISIHNSWKPRRDSLQAIGKVGGNAMLEQVALRIGFFVYARLVADLGTIPLAAHHIC</sequence>
<reference evidence="7" key="2">
    <citation type="journal article" date="2021" name="PeerJ">
        <title>Extensive microbial diversity within the chicken gut microbiome revealed by metagenomics and culture.</title>
        <authorList>
            <person name="Gilroy R."/>
            <person name="Ravi A."/>
            <person name="Getino M."/>
            <person name="Pursley I."/>
            <person name="Horton D.L."/>
            <person name="Alikhan N.F."/>
            <person name="Baker D."/>
            <person name="Gharbi K."/>
            <person name="Hall N."/>
            <person name="Watson M."/>
            <person name="Adriaenssens E.M."/>
            <person name="Foster-Nyarko E."/>
            <person name="Jarju S."/>
            <person name="Secka A."/>
            <person name="Antonio M."/>
            <person name="Oren A."/>
            <person name="Chaudhuri R.R."/>
            <person name="La Ragione R."/>
            <person name="Hildebrand F."/>
            <person name="Pallen M.J."/>
        </authorList>
    </citation>
    <scope>NUCLEOTIDE SEQUENCE</scope>
    <source>
        <strain evidence="7">ChiHile30-977</strain>
    </source>
</reference>
<dbReference type="GO" id="GO:0015297">
    <property type="term" value="F:antiporter activity"/>
    <property type="evidence" value="ECO:0007669"/>
    <property type="project" value="InterPro"/>
</dbReference>
<evidence type="ECO:0000256" key="2">
    <source>
        <dbReference type="ARBA" id="ARBA00010199"/>
    </source>
</evidence>
<dbReference type="PANTHER" id="PTHR43298">
    <property type="entry name" value="MULTIDRUG RESISTANCE PROTEIN NORM-RELATED"/>
    <property type="match status" value="1"/>
</dbReference>
<evidence type="ECO:0000256" key="5">
    <source>
        <dbReference type="ARBA" id="ARBA00031636"/>
    </source>
</evidence>
<protein>
    <recommendedName>
        <fullName evidence="3">Probable multidrug resistance protein NorM</fullName>
    </recommendedName>
    <alternativeName>
        <fullName evidence="5">Multidrug-efflux transporter</fullName>
    </alternativeName>
</protein>
<name>A0A9D1CJR4_9FIRM</name>
<dbReference type="NCBIfam" id="TIGR00797">
    <property type="entry name" value="matE"/>
    <property type="match status" value="1"/>
</dbReference>
<feature type="transmembrane region" description="Helical" evidence="6">
    <location>
        <begin position="153"/>
        <end position="173"/>
    </location>
</feature>
<evidence type="ECO:0000256" key="4">
    <source>
        <dbReference type="ARBA" id="ARBA00022448"/>
    </source>
</evidence>
<feature type="transmembrane region" description="Helical" evidence="6">
    <location>
        <begin position="214"/>
        <end position="236"/>
    </location>
</feature>
<reference evidence="7" key="1">
    <citation type="submission" date="2020-10" db="EMBL/GenBank/DDBJ databases">
        <authorList>
            <person name="Gilroy R."/>
        </authorList>
    </citation>
    <scope>NUCLEOTIDE SEQUENCE</scope>
    <source>
        <strain evidence="7">ChiHile30-977</strain>
    </source>
</reference>
<evidence type="ECO:0000256" key="1">
    <source>
        <dbReference type="ARBA" id="ARBA00003408"/>
    </source>
</evidence>
<feature type="transmembrane region" description="Helical" evidence="6">
    <location>
        <begin position="110"/>
        <end position="133"/>
    </location>
</feature>
<dbReference type="AlphaFoldDB" id="A0A9D1CJR4"/>
<keyword evidence="6" id="KW-0812">Transmembrane</keyword>
<keyword evidence="4" id="KW-0813">Transport</keyword>
<proteinExistence type="inferred from homology"/>
<gene>
    <name evidence="7" type="ORF">IAA66_04930</name>
</gene>
<dbReference type="InterPro" id="IPR002528">
    <property type="entry name" value="MATE_fam"/>
</dbReference>
<feature type="transmembrane region" description="Helical" evidence="6">
    <location>
        <begin position="185"/>
        <end position="202"/>
    </location>
</feature>
<evidence type="ECO:0000256" key="3">
    <source>
        <dbReference type="ARBA" id="ARBA00020268"/>
    </source>
</evidence>
<organism evidence="7 8">
    <name type="scientific">Candidatus Avichristensenella intestinipullorum</name>
    <dbReference type="NCBI Taxonomy" id="2840693"/>
    <lineage>
        <taxon>Bacteria</taxon>
        <taxon>Bacillati</taxon>
        <taxon>Bacillota</taxon>
        <taxon>Clostridia</taxon>
        <taxon>Candidatus Avichristensenella</taxon>
    </lineage>
</organism>
<accession>A0A9D1CJR4</accession>
<feature type="non-terminal residue" evidence="7">
    <location>
        <position position="302"/>
    </location>
</feature>